<accession>A0A1G4JSY1</accession>
<name>A0A1G4JSY1_9SACH</name>
<protein>
    <recommendedName>
        <fullName evidence="4">Exocyst complex component SEC5</fullName>
    </recommendedName>
</protein>
<dbReference type="GO" id="GO:0005935">
    <property type="term" value="C:cellular bud neck"/>
    <property type="evidence" value="ECO:0007669"/>
    <property type="project" value="EnsemblFungi"/>
</dbReference>
<dbReference type="GO" id="GO:0006893">
    <property type="term" value="P:Golgi to plasma membrane transport"/>
    <property type="evidence" value="ECO:0007669"/>
    <property type="project" value="UniProtKB-UniRule"/>
</dbReference>
<evidence type="ECO:0000256" key="3">
    <source>
        <dbReference type="ARBA" id="ARBA00022483"/>
    </source>
</evidence>
<keyword evidence="7" id="KW-1185">Reference proteome</keyword>
<comment type="subunit">
    <text evidence="4">Component of the exocyst complex.</text>
</comment>
<dbReference type="GO" id="GO:0000145">
    <property type="term" value="C:exocyst"/>
    <property type="evidence" value="ECO:0007669"/>
    <property type="project" value="UniProtKB-UniRule"/>
</dbReference>
<keyword evidence="3 4" id="KW-0268">Exocytosis</keyword>
<reference evidence="7" key="1">
    <citation type="submission" date="2016-03" db="EMBL/GenBank/DDBJ databases">
        <authorList>
            <person name="Devillers H."/>
        </authorList>
    </citation>
    <scope>NUCLEOTIDE SEQUENCE [LARGE SCALE GENOMIC DNA]</scope>
</reference>
<dbReference type="Pfam" id="PF15469">
    <property type="entry name" value="Sec5"/>
    <property type="match status" value="1"/>
</dbReference>
<dbReference type="GO" id="GO:0048309">
    <property type="term" value="P:endoplasmic reticulum inheritance"/>
    <property type="evidence" value="ECO:0007669"/>
    <property type="project" value="EnsemblFungi"/>
</dbReference>
<dbReference type="InterPro" id="IPR039481">
    <property type="entry name" value="EXOC2/Sec5_N_dom"/>
</dbReference>
<dbReference type="EMBL" id="LT598457">
    <property type="protein sequence ID" value="SCU93970.1"/>
    <property type="molecule type" value="Genomic_DNA"/>
</dbReference>
<comment type="function">
    <text evidence="4">Component of the exocyst complex involved in the docking of exocytic vesicles with fusion sites on the plasma membrane.</text>
</comment>
<evidence type="ECO:0000313" key="7">
    <source>
        <dbReference type="Proteomes" id="UP000190274"/>
    </source>
</evidence>
<comment type="similarity">
    <text evidence="1 4">Belongs to the SEC5 family.</text>
</comment>
<dbReference type="GO" id="GO:0015031">
    <property type="term" value="P:protein transport"/>
    <property type="evidence" value="ECO:0007669"/>
    <property type="project" value="UniProtKB-KW"/>
</dbReference>
<dbReference type="Proteomes" id="UP000190274">
    <property type="component" value="Chromosome G"/>
</dbReference>
<dbReference type="PANTHER" id="PTHR13043:SF1">
    <property type="entry name" value="EXOCYST COMPLEX COMPONENT 2"/>
    <property type="match status" value="1"/>
</dbReference>
<evidence type="ECO:0000256" key="4">
    <source>
        <dbReference type="RuleBase" id="RU365069"/>
    </source>
</evidence>
<dbReference type="GO" id="GO:0000131">
    <property type="term" value="C:incipient cellular bud site"/>
    <property type="evidence" value="ECO:0007669"/>
    <property type="project" value="EnsemblFungi"/>
</dbReference>
<evidence type="ECO:0000256" key="2">
    <source>
        <dbReference type="ARBA" id="ARBA00022448"/>
    </source>
</evidence>
<gene>
    <name evidence="6" type="ORF">LADA_0G05820G</name>
</gene>
<dbReference type="PANTHER" id="PTHR13043">
    <property type="entry name" value="EXOCYST COMPLEX COMPONENT SEC5"/>
    <property type="match status" value="1"/>
</dbReference>
<sequence length="902" mass="103584">MLEKDMVKDPFFATDRDLCDFYKLKTLNPQDSWAADSSVIYSLGQPQDSGSVDSSYAVLNDLLRQEHMHSVGRKSTIVTTGLPDPLNPRVGLNELLDTFQIPATERYKYYINSKKFNSKLYLKNLHAHESFAELSTSLDDLDRSLQAQSNDLKALVQDNFSKYVRSKNNLDRIYEQFDRYSQEENKQLGTDNLGASVDDAIQEATLRAKPILDTKTKLQNVQATMEFIEENRAFFDIPKKLKVAMRNLDFAQLMVHYKEARHLYTELTVKGYSFPILIQIWSQIESMISSYRAVVWESLVKLKPGETQEQLLPLMSDLLDLSSEESPIVEWFDAKLSTFESNLKEIVSKMFTRIIDLQREVTQHTSDEGDGLNYYLSIEQYVHPSMEGSDFKVIHESDLAHSSSGLCDSVVIIEMWLLIQKYMKLLSSESTQFVAFWEHVAKFLDGTYKTSLLNDKRKADILGTHFESHASYKKFLEFDDKQIRSLKARGEQFITVLCDAFKSFFCASQASLNGQNEAEKETGSPKDYGFLPPNANCLSCLRYLPRIIEPILKVSTELAQLNISPNCIELLRHTDSLILDRSVAAISATKLKDLAAFHTLEDWSTYKTSGKDKYGITRFPEIVCTFQKLSIMTVRNMLFSYEKLPVLNGIYVVTHPSRQLIAGIEVQQIVSMEAVLESVLKDAAKEKENPRTAKTILTLTNLQYVRERIFPEVLQFFDECFETQLGKKNLELFSLLAKMEASIFGNYLSDLKVNLRDILEERFYEINWTNYSSNSFRVGDYMIEVLMVLVSVHNDCFRIGPQLISRIFKESQIFISKYLFEAFKRYMGNLSSDALLQIVVDVQFFLRVMGDSLEKDTQATLMACLQNCFEKDTNRMQRCIEETEPIVSANLEKTLIQFASFK</sequence>
<keyword evidence="2 4" id="KW-0813">Transport</keyword>
<evidence type="ECO:0000313" key="6">
    <source>
        <dbReference type="EMBL" id="SCU93970.1"/>
    </source>
</evidence>
<dbReference type="GO" id="GO:0001927">
    <property type="term" value="P:exocyst assembly"/>
    <property type="evidence" value="ECO:0007669"/>
    <property type="project" value="EnsemblFungi"/>
</dbReference>
<feature type="domain" description="Exocyst complex component EXOC2/Sec5 N-terminal" evidence="5">
    <location>
        <begin position="83"/>
        <end position="901"/>
    </location>
</feature>
<dbReference type="InterPro" id="IPR029175">
    <property type="entry name" value="EXOC2/Sec5"/>
</dbReference>
<dbReference type="GO" id="GO:0005934">
    <property type="term" value="C:cellular bud tip"/>
    <property type="evidence" value="ECO:0007669"/>
    <property type="project" value="EnsemblFungi"/>
</dbReference>
<organism evidence="6 7">
    <name type="scientific">Lachancea dasiensis</name>
    <dbReference type="NCBI Taxonomy" id="1072105"/>
    <lineage>
        <taxon>Eukaryota</taxon>
        <taxon>Fungi</taxon>
        <taxon>Dikarya</taxon>
        <taxon>Ascomycota</taxon>
        <taxon>Saccharomycotina</taxon>
        <taxon>Saccharomycetes</taxon>
        <taxon>Saccharomycetales</taxon>
        <taxon>Saccharomycetaceae</taxon>
        <taxon>Lachancea</taxon>
    </lineage>
</organism>
<keyword evidence="4" id="KW-0653">Protein transport</keyword>
<dbReference type="OrthoDB" id="26242at2759"/>
<evidence type="ECO:0000256" key="1">
    <source>
        <dbReference type="ARBA" id="ARBA00010578"/>
    </source>
</evidence>
<dbReference type="AlphaFoldDB" id="A0A1G4JSY1"/>
<proteinExistence type="inferred from homology"/>
<evidence type="ECO:0000259" key="5">
    <source>
        <dbReference type="Pfam" id="PF15469"/>
    </source>
</evidence>
<dbReference type="STRING" id="1266660.A0A1G4JSY1"/>